<keyword evidence="2" id="KW-1185">Reference proteome</keyword>
<evidence type="ECO:0000313" key="1">
    <source>
        <dbReference type="EMBL" id="KAF3517340.1"/>
    </source>
</evidence>
<sequence>MWNLTLFDGGGPASIGEVARHTVRLWRGESAFRSDELAGSGFQLFHIPTRASRWRRVDRSDDFFISDLLPIVPVRWMGYDRWWMEDCSPVLGDIMFQDSNQRSGQPEERSWPVKRGGALLPCAGVNRYQGRPFSPDVTVRFQAKERGSRGRRQCVKIGKRLLVLWQLVHKLNSEHEETNCLVMAPKACVTAKSRREAAVGQVETVCVVDLCGGLCRFGGVWVESGAGEAIKSDSSEALIVVWFENGISVCGGRISFLAAEFKLWLLLCVEFNT</sequence>
<name>A0ABQ7ATC3_BRACR</name>
<reference evidence="1 2" key="1">
    <citation type="journal article" date="2020" name="BMC Genomics">
        <title>Intraspecific diversification of the crop wild relative Brassica cretica Lam. using demographic model selection.</title>
        <authorList>
            <person name="Kioukis A."/>
            <person name="Michalopoulou V.A."/>
            <person name="Briers L."/>
            <person name="Pirintsos S."/>
            <person name="Studholme D.J."/>
            <person name="Pavlidis P."/>
            <person name="Sarris P.F."/>
        </authorList>
    </citation>
    <scope>NUCLEOTIDE SEQUENCE [LARGE SCALE GENOMIC DNA]</scope>
    <source>
        <strain evidence="2">cv. PFS-1207/04</strain>
    </source>
</reference>
<dbReference type="EMBL" id="QGKV02001556">
    <property type="protein sequence ID" value="KAF3517340.1"/>
    <property type="molecule type" value="Genomic_DNA"/>
</dbReference>
<organism evidence="1 2">
    <name type="scientific">Brassica cretica</name>
    <name type="common">Mustard</name>
    <dbReference type="NCBI Taxonomy" id="69181"/>
    <lineage>
        <taxon>Eukaryota</taxon>
        <taxon>Viridiplantae</taxon>
        <taxon>Streptophyta</taxon>
        <taxon>Embryophyta</taxon>
        <taxon>Tracheophyta</taxon>
        <taxon>Spermatophyta</taxon>
        <taxon>Magnoliopsida</taxon>
        <taxon>eudicotyledons</taxon>
        <taxon>Gunneridae</taxon>
        <taxon>Pentapetalae</taxon>
        <taxon>rosids</taxon>
        <taxon>malvids</taxon>
        <taxon>Brassicales</taxon>
        <taxon>Brassicaceae</taxon>
        <taxon>Brassiceae</taxon>
        <taxon>Brassica</taxon>
    </lineage>
</organism>
<gene>
    <name evidence="1" type="ORF">DY000_02063184</name>
</gene>
<comment type="caution">
    <text evidence="1">The sequence shown here is derived from an EMBL/GenBank/DDBJ whole genome shotgun (WGS) entry which is preliminary data.</text>
</comment>
<evidence type="ECO:0000313" key="2">
    <source>
        <dbReference type="Proteomes" id="UP000266723"/>
    </source>
</evidence>
<proteinExistence type="predicted"/>
<accession>A0ABQ7ATC3</accession>
<dbReference type="Proteomes" id="UP000266723">
    <property type="component" value="Unassembled WGS sequence"/>
</dbReference>
<protein>
    <submittedName>
        <fullName evidence="1">Uncharacterized protein</fullName>
    </submittedName>
</protein>